<feature type="compositionally biased region" description="Basic residues" evidence="1">
    <location>
        <begin position="7"/>
        <end position="18"/>
    </location>
</feature>
<reference evidence="2" key="1">
    <citation type="journal article" date="2018" name="J. Ind. Microbiol. Biotechnol.">
        <title>Genome mining reveals uncommon alkylpyrones as type III PKS products from myxobacteria.</title>
        <authorList>
            <person name="Hug J.J."/>
            <person name="Panter F."/>
            <person name="Krug D."/>
            <person name="Muller R."/>
        </authorList>
    </citation>
    <scope>NUCLEOTIDE SEQUENCE</scope>
    <source>
        <strain evidence="2">MCy8337</strain>
    </source>
</reference>
<name>A0A3S7UXZ0_9BACT</name>
<proteinExistence type="predicted"/>
<evidence type="ECO:0008006" key="3">
    <source>
        <dbReference type="Google" id="ProtNLM"/>
    </source>
</evidence>
<protein>
    <recommendedName>
        <fullName evidence="3">Bacteriocin-protection protein</fullName>
    </recommendedName>
</protein>
<sequence length="217" mass="24027">MSPTKKAAPKKAAAKKAAKTPATKAAPAEEPPIIPFAKPRDWADWLARNHASSRGLWVKLAKKDSGIESITYAQALEVALAWGWIDGLKRSFDDTSWIQKFTPRGPRSIWSKINRDKALALIEAGEMKPPGLEQVERAKQDGRWEAAYDSQSRATVPEDLTAALAANPRAAAFFATLNSANRYAVLFRIHTAKKAETRAKRIAQFVEMLARNEKLHP</sequence>
<dbReference type="EMBL" id="MH908907">
    <property type="protein sequence ID" value="AYM53616.1"/>
    <property type="molecule type" value="Genomic_DNA"/>
</dbReference>
<dbReference type="Pfam" id="PF13376">
    <property type="entry name" value="OmdA"/>
    <property type="match status" value="1"/>
</dbReference>
<feature type="compositionally biased region" description="Low complexity" evidence="1">
    <location>
        <begin position="19"/>
        <end position="28"/>
    </location>
</feature>
<feature type="region of interest" description="Disordered" evidence="1">
    <location>
        <begin position="1"/>
        <end position="33"/>
    </location>
</feature>
<dbReference type="AlphaFoldDB" id="A0A3S7UXZ0"/>
<evidence type="ECO:0000256" key="1">
    <source>
        <dbReference type="SAM" id="MobiDB-lite"/>
    </source>
</evidence>
<organism evidence="2">
    <name type="scientific">Archangium violaceum</name>
    <dbReference type="NCBI Taxonomy" id="83451"/>
    <lineage>
        <taxon>Bacteria</taxon>
        <taxon>Pseudomonadati</taxon>
        <taxon>Myxococcota</taxon>
        <taxon>Myxococcia</taxon>
        <taxon>Myxococcales</taxon>
        <taxon>Cystobacterineae</taxon>
        <taxon>Archangiaceae</taxon>
        <taxon>Archangium</taxon>
    </lineage>
</organism>
<evidence type="ECO:0000313" key="2">
    <source>
        <dbReference type="EMBL" id="AYM53616.1"/>
    </source>
</evidence>
<accession>A0A3S7UXZ0</accession>